<dbReference type="AlphaFoldDB" id="A0AAJ7XEI9"/>
<feature type="compositionally biased region" description="Low complexity" evidence="2">
    <location>
        <begin position="196"/>
        <end position="209"/>
    </location>
</feature>
<comment type="similarity">
    <text evidence="1">Belongs to the CDV3 family.</text>
</comment>
<feature type="region of interest" description="Disordered" evidence="2">
    <location>
        <begin position="1"/>
        <end position="60"/>
    </location>
</feature>
<protein>
    <submittedName>
        <fullName evidence="4">Protein CDV3 homolog</fullName>
    </submittedName>
</protein>
<feature type="compositionally biased region" description="Basic and acidic residues" evidence="2">
    <location>
        <begin position="263"/>
        <end position="291"/>
    </location>
</feature>
<evidence type="ECO:0000256" key="2">
    <source>
        <dbReference type="SAM" id="MobiDB-lite"/>
    </source>
</evidence>
<dbReference type="PANTHER" id="PTHR16284">
    <property type="entry name" value="PROTEIN CDV3 HOMOLOG"/>
    <property type="match status" value="1"/>
</dbReference>
<feature type="region of interest" description="Disordered" evidence="2">
    <location>
        <begin position="221"/>
        <end position="291"/>
    </location>
</feature>
<dbReference type="GO" id="GO:0005737">
    <property type="term" value="C:cytoplasm"/>
    <property type="evidence" value="ECO:0007669"/>
    <property type="project" value="TreeGrafter"/>
</dbReference>
<accession>A0AAJ7XEI9</accession>
<dbReference type="RefSeq" id="XP_032831516.1">
    <property type="nucleotide sequence ID" value="XM_032975625.1"/>
</dbReference>
<feature type="compositionally biased region" description="Low complexity" evidence="2">
    <location>
        <begin position="33"/>
        <end position="52"/>
    </location>
</feature>
<organism evidence="3 4">
    <name type="scientific">Petromyzon marinus</name>
    <name type="common">Sea lamprey</name>
    <dbReference type="NCBI Taxonomy" id="7757"/>
    <lineage>
        <taxon>Eukaryota</taxon>
        <taxon>Metazoa</taxon>
        <taxon>Chordata</taxon>
        <taxon>Craniata</taxon>
        <taxon>Vertebrata</taxon>
        <taxon>Cyclostomata</taxon>
        <taxon>Hyperoartia</taxon>
        <taxon>Petromyzontiformes</taxon>
        <taxon>Petromyzontidae</taxon>
        <taxon>Petromyzon</taxon>
    </lineage>
</organism>
<feature type="compositionally biased region" description="Basic and acidic residues" evidence="2">
    <location>
        <begin position="1"/>
        <end position="15"/>
    </location>
</feature>
<gene>
    <name evidence="4" type="primary">CDV3</name>
</gene>
<reference evidence="4" key="1">
    <citation type="submission" date="2025-08" db="UniProtKB">
        <authorList>
            <consortium name="RefSeq"/>
        </authorList>
    </citation>
    <scope>IDENTIFICATION</scope>
    <source>
        <tissue evidence="4">Sperm</tissue>
    </source>
</reference>
<evidence type="ECO:0000313" key="4">
    <source>
        <dbReference type="RefSeq" id="XP_032831516.1"/>
    </source>
</evidence>
<dbReference type="Pfam" id="PF15359">
    <property type="entry name" value="CDV3"/>
    <property type="match status" value="1"/>
</dbReference>
<feature type="region of interest" description="Disordered" evidence="2">
    <location>
        <begin position="73"/>
        <end position="209"/>
    </location>
</feature>
<feature type="compositionally biased region" description="Gly residues" evidence="2">
    <location>
        <begin position="80"/>
        <end position="100"/>
    </location>
</feature>
<proteinExistence type="inferred from homology"/>
<evidence type="ECO:0000313" key="3">
    <source>
        <dbReference type="Proteomes" id="UP001318040"/>
    </source>
</evidence>
<dbReference type="KEGG" id="pmrn:116954803"/>
<dbReference type="CTD" id="55573"/>
<sequence>MADGEDKSLDDFFAKRDKKKKKDRGRKGTNEGVSSSSSSVGPSSAAAAAAPAAPTPAAPPVAAAAIAVAPSVSATAGGAAAAGGGSSAGGTAPGNAGASGGVQAAASASVKKPKREREKAQRGSENADSAAVKEEEEWKEFEQKEADYSGLRIQALQISEENVEEEGGLEGKEDKDSDGEGTARDSERSSGVWSRQGGQAQPTAPAAKVAAEALDVKGVVGGVYRPPGARSGSAATPRRGPQKPPEITSESQFPSLQAAAMVETKREKELEKTFETVKHRGRAREDGQRAKGVDLELGNQFAVLGE</sequence>
<dbReference type="PANTHER" id="PTHR16284:SF13">
    <property type="entry name" value="PROTEIN CDV3 HOMOLOG"/>
    <property type="match status" value="1"/>
</dbReference>
<name>A0AAJ7XEI9_PETMA</name>
<keyword evidence="3" id="KW-1185">Reference proteome</keyword>
<feature type="compositionally biased region" description="Basic residues" evidence="2">
    <location>
        <begin position="16"/>
        <end position="27"/>
    </location>
</feature>
<dbReference type="Proteomes" id="UP001318040">
    <property type="component" value="Chromosome 56"/>
</dbReference>
<feature type="compositionally biased region" description="Low complexity" evidence="2">
    <location>
        <begin position="101"/>
        <end position="110"/>
    </location>
</feature>
<evidence type="ECO:0000256" key="1">
    <source>
        <dbReference type="ARBA" id="ARBA00006062"/>
    </source>
</evidence>
<dbReference type="InterPro" id="IPR026806">
    <property type="entry name" value="CDV3"/>
</dbReference>